<organism evidence="1 2">
    <name type="scientific">Armillaria solidipes</name>
    <dbReference type="NCBI Taxonomy" id="1076256"/>
    <lineage>
        <taxon>Eukaryota</taxon>
        <taxon>Fungi</taxon>
        <taxon>Dikarya</taxon>
        <taxon>Basidiomycota</taxon>
        <taxon>Agaricomycotina</taxon>
        <taxon>Agaricomycetes</taxon>
        <taxon>Agaricomycetidae</taxon>
        <taxon>Agaricales</taxon>
        <taxon>Marasmiineae</taxon>
        <taxon>Physalacriaceae</taxon>
        <taxon>Armillaria</taxon>
    </lineage>
</organism>
<protein>
    <submittedName>
        <fullName evidence="1">Uncharacterized protein</fullName>
    </submittedName>
</protein>
<evidence type="ECO:0000313" key="2">
    <source>
        <dbReference type="Proteomes" id="UP000218334"/>
    </source>
</evidence>
<sequence length="167" mass="19446">MNRKEWLDYYSHDVNRNGQGGREHFEKMRLKYAKLPKVTLSTFTEAGEPESSISVPKQRSYTGREPVISSSLANTRCTSLSVKRLLRTLNSVLNTSYTMEIRSLYSLLKGYIMKDYDFGTVYGHLRPFWYKDLTDIEHKLQSHEARDGKMRRDVLVNNKIINPLIPP</sequence>
<name>A0A2H3AJ67_9AGAR</name>
<keyword evidence="2" id="KW-1185">Reference proteome</keyword>
<evidence type="ECO:0000313" key="1">
    <source>
        <dbReference type="EMBL" id="PBK58955.1"/>
    </source>
</evidence>
<accession>A0A2H3AJ67</accession>
<dbReference type="AlphaFoldDB" id="A0A2H3AJ67"/>
<dbReference type="EMBL" id="KZ293517">
    <property type="protein sequence ID" value="PBK58955.1"/>
    <property type="molecule type" value="Genomic_DNA"/>
</dbReference>
<proteinExistence type="predicted"/>
<dbReference type="Proteomes" id="UP000218334">
    <property type="component" value="Unassembled WGS sequence"/>
</dbReference>
<reference evidence="2" key="1">
    <citation type="journal article" date="2017" name="Nat. Ecol. Evol.">
        <title>Genome expansion and lineage-specific genetic innovations in the forest pathogenic fungi Armillaria.</title>
        <authorList>
            <person name="Sipos G."/>
            <person name="Prasanna A.N."/>
            <person name="Walter M.C."/>
            <person name="O'Connor E."/>
            <person name="Balint B."/>
            <person name="Krizsan K."/>
            <person name="Kiss B."/>
            <person name="Hess J."/>
            <person name="Varga T."/>
            <person name="Slot J."/>
            <person name="Riley R."/>
            <person name="Boka B."/>
            <person name="Rigling D."/>
            <person name="Barry K."/>
            <person name="Lee J."/>
            <person name="Mihaltcheva S."/>
            <person name="LaButti K."/>
            <person name="Lipzen A."/>
            <person name="Waldron R."/>
            <person name="Moloney N.M."/>
            <person name="Sperisen C."/>
            <person name="Kredics L."/>
            <person name="Vagvoelgyi C."/>
            <person name="Patrignani A."/>
            <person name="Fitzpatrick D."/>
            <person name="Nagy I."/>
            <person name="Doyle S."/>
            <person name="Anderson J.B."/>
            <person name="Grigoriev I.V."/>
            <person name="Gueldener U."/>
            <person name="Muensterkoetter M."/>
            <person name="Nagy L.G."/>
        </authorList>
    </citation>
    <scope>NUCLEOTIDE SEQUENCE [LARGE SCALE GENOMIC DNA]</scope>
    <source>
        <strain evidence="2">28-4</strain>
    </source>
</reference>
<gene>
    <name evidence="1" type="ORF">ARMSODRAFT_1027815</name>
</gene>